<reference evidence="1" key="1">
    <citation type="journal article" date="2020" name="Nature">
        <title>Giant virus diversity and host interactions through global metagenomics.</title>
        <authorList>
            <person name="Schulz F."/>
            <person name="Roux S."/>
            <person name="Paez-Espino D."/>
            <person name="Jungbluth S."/>
            <person name="Walsh D.A."/>
            <person name="Denef V.J."/>
            <person name="McMahon K.D."/>
            <person name="Konstantinidis K.T."/>
            <person name="Eloe-Fadrosh E.A."/>
            <person name="Kyrpides N.C."/>
            <person name="Woyke T."/>
        </authorList>
    </citation>
    <scope>NUCLEOTIDE SEQUENCE</scope>
    <source>
        <strain evidence="1">GVMAG-S-ERX555961-36</strain>
    </source>
</reference>
<evidence type="ECO:0000313" key="1">
    <source>
        <dbReference type="EMBL" id="QHS83803.1"/>
    </source>
</evidence>
<accession>A0A6C0AWF9</accession>
<dbReference type="EMBL" id="MN738764">
    <property type="protein sequence ID" value="QHS83803.1"/>
    <property type="molecule type" value="Genomic_DNA"/>
</dbReference>
<dbReference type="AlphaFoldDB" id="A0A6C0AWF9"/>
<name>A0A6C0AWF9_9ZZZZ</name>
<sequence>MGFTFSIKQGWNFLSSFGYPNSLNNIINNQAISNDIVVLFFLNLSHPNGPKYDSLTIDDNLEQGKGYWLYSQNNHINIAINTDNETLISADSVSLTLKQGWNMISSPFYDTYKIENFPFKSRIESIYSYDTNTGNYQEIGIDVSGALLEYGIGYWMKLSSEPTVSELSNIIYIPTIQEVSLQLKYTIMYDQNNSLVPNDLLGEFDNHFIKQNVVKIEVKSTDDTYGIGAFSIGFDKQAELASGLFSGIPVNWNQYPSGGQSPLYSYTRCAVFAASDDWNIGTGYNNNFLITGTLSAGVALSNNNVINMDDWTTLCYVTSNGGAPGSASDLPIPNSSEILIYPEGKYNDADKTVCQITPTPKVELEMKYTRLYNESHNTLPTDLHPDFSSTFNKQAVVKIEVKLTDINYGIGAFDITFDKNVEPASGSVDGFQINWNNYPNNSDGSTGPLSYSRNKCAVFSASDNWNIGHGSGTTYKIFGTLSTGTALSSDNTISTNDEWVTLCYVTTDNVSSNSDLPIPISTEFLVYPTGSYNNSDRIILTPSPVEIL</sequence>
<protein>
    <submittedName>
        <fullName evidence="1">Uncharacterized protein</fullName>
    </submittedName>
</protein>
<organism evidence="1">
    <name type="scientific">viral metagenome</name>
    <dbReference type="NCBI Taxonomy" id="1070528"/>
    <lineage>
        <taxon>unclassified sequences</taxon>
        <taxon>metagenomes</taxon>
        <taxon>organismal metagenomes</taxon>
    </lineage>
</organism>
<proteinExistence type="predicted"/>